<reference evidence="1" key="2">
    <citation type="submission" date="2020-02" db="EMBL/GenBank/DDBJ databases">
        <authorList>
            <person name="Gilchrist C.L.M."/>
            <person name="Chooi Y.-H."/>
        </authorList>
    </citation>
    <scope>NUCLEOTIDE SEQUENCE</scope>
    <source>
        <strain evidence="1">MST-FP2251</strain>
    </source>
</reference>
<evidence type="ECO:0000313" key="1">
    <source>
        <dbReference type="EMBL" id="KAF9894536.1"/>
    </source>
</evidence>
<dbReference type="AlphaFoldDB" id="A0AAD4GZ27"/>
<protein>
    <recommendedName>
        <fullName evidence="3">ABM domain-containing protein</fullName>
    </recommendedName>
</protein>
<dbReference type="EMBL" id="VCAU01000003">
    <property type="protein sequence ID" value="KAF9894536.1"/>
    <property type="molecule type" value="Genomic_DNA"/>
</dbReference>
<name>A0AAD4GZ27_ASPNN</name>
<organism evidence="1 2">
    <name type="scientific">Aspergillus nanangensis</name>
    <dbReference type="NCBI Taxonomy" id="2582783"/>
    <lineage>
        <taxon>Eukaryota</taxon>
        <taxon>Fungi</taxon>
        <taxon>Dikarya</taxon>
        <taxon>Ascomycota</taxon>
        <taxon>Pezizomycotina</taxon>
        <taxon>Eurotiomycetes</taxon>
        <taxon>Eurotiomycetidae</taxon>
        <taxon>Eurotiales</taxon>
        <taxon>Aspergillaceae</taxon>
        <taxon>Aspergillus</taxon>
        <taxon>Aspergillus subgen. Circumdati</taxon>
    </lineage>
</organism>
<sequence length="282" mass="31742">MSSKMTAALPTQMIIFPIKPDATIENASSKDGQIWAQVLDILETWSGFRRLYWGRHVEETEKTQIHIVRDTMHQHFSFLSSPQWTQLSQVIAPICSEGPDSFIVRHANIQNFSPNPAALGKGASVTGTAIYLTSTPEDWEKAWALWTTIVSRVEGCMGVTGGWMVEPVEGYEACYTVWVGWESIEIHDKYHHDKDFWKKRIVLQLHNDGWREYGHVAFTHSRSRPEANLLTNDENISSGTKPRIPLSDPIRAPNVAVPSNAPMYFGGTFAPATSLHPELARI</sequence>
<proteinExistence type="predicted"/>
<evidence type="ECO:0000313" key="2">
    <source>
        <dbReference type="Proteomes" id="UP001194746"/>
    </source>
</evidence>
<comment type="caution">
    <text evidence="1">The sequence shown here is derived from an EMBL/GenBank/DDBJ whole genome shotgun (WGS) entry which is preliminary data.</text>
</comment>
<accession>A0AAD4GZ27</accession>
<keyword evidence="2" id="KW-1185">Reference proteome</keyword>
<dbReference type="Proteomes" id="UP001194746">
    <property type="component" value="Unassembled WGS sequence"/>
</dbReference>
<reference evidence="1" key="1">
    <citation type="journal article" date="2019" name="Beilstein J. Org. Chem.">
        <title>Nanangenines: drimane sesquiterpenoids as the dominant metabolite cohort of a novel Australian fungus, Aspergillus nanangensis.</title>
        <authorList>
            <person name="Lacey H.J."/>
            <person name="Gilchrist C.L.M."/>
            <person name="Crombie A."/>
            <person name="Kalaitzis J.A."/>
            <person name="Vuong D."/>
            <person name="Rutledge P.J."/>
            <person name="Turner P."/>
            <person name="Pitt J.I."/>
            <person name="Lacey E."/>
            <person name="Chooi Y.H."/>
            <person name="Piggott A.M."/>
        </authorList>
    </citation>
    <scope>NUCLEOTIDE SEQUENCE</scope>
    <source>
        <strain evidence="1">MST-FP2251</strain>
    </source>
</reference>
<dbReference type="Gene3D" id="3.30.70.100">
    <property type="match status" value="2"/>
</dbReference>
<evidence type="ECO:0008006" key="3">
    <source>
        <dbReference type="Google" id="ProtNLM"/>
    </source>
</evidence>
<gene>
    <name evidence="1" type="ORF">FE257_006421</name>
</gene>